<protein>
    <submittedName>
        <fullName evidence="1">G12388 protein</fullName>
    </submittedName>
</protein>
<organism evidence="1 2">
    <name type="scientific">Coccomyxa viridis</name>
    <dbReference type="NCBI Taxonomy" id="1274662"/>
    <lineage>
        <taxon>Eukaryota</taxon>
        <taxon>Viridiplantae</taxon>
        <taxon>Chlorophyta</taxon>
        <taxon>core chlorophytes</taxon>
        <taxon>Trebouxiophyceae</taxon>
        <taxon>Trebouxiophyceae incertae sedis</taxon>
        <taxon>Coccomyxaceae</taxon>
        <taxon>Coccomyxa</taxon>
    </lineage>
</organism>
<name>A0ABP1GH85_9CHLO</name>
<comment type="caution">
    <text evidence="1">The sequence shown here is derived from an EMBL/GenBank/DDBJ whole genome shotgun (WGS) entry which is preliminary data.</text>
</comment>
<evidence type="ECO:0000313" key="2">
    <source>
        <dbReference type="Proteomes" id="UP001497392"/>
    </source>
</evidence>
<keyword evidence="2" id="KW-1185">Reference proteome</keyword>
<gene>
    <name evidence="1" type="primary">g12388</name>
    <name evidence="1" type="ORF">VP750_LOCUS11029</name>
</gene>
<dbReference type="Proteomes" id="UP001497392">
    <property type="component" value="Unassembled WGS sequence"/>
</dbReference>
<evidence type="ECO:0000313" key="1">
    <source>
        <dbReference type="EMBL" id="CAL5229123.1"/>
    </source>
</evidence>
<proteinExistence type="predicted"/>
<sequence length="148" mass="15359">MALRINASDVASLFDTISNSSSVPDVISATVFRAGYRSEAVYVRSEDSSVSNGAGYVQTLAIAATFVPEADCGTDDFSLALYMGFVGDDRNSNAFQTGYQISQVNQYAVSTLYNNIVQQVTDVLNSAQTGYVGGGTSSAAAGGDGYAA</sequence>
<dbReference type="EMBL" id="CAXHTA020000020">
    <property type="protein sequence ID" value="CAL5229123.1"/>
    <property type="molecule type" value="Genomic_DNA"/>
</dbReference>
<reference evidence="1 2" key="1">
    <citation type="submission" date="2024-06" db="EMBL/GenBank/DDBJ databases">
        <authorList>
            <person name="Kraege A."/>
            <person name="Thomma B."/>
        </authorList>
    </citation>
    <scope>NUCLEOTIDE SEQUENCE [LARGE SCALE GENOMIC DNA]</scope>
</reference>
<accession>A0ABP1GH85</accession>